<evidence type="ECO:0000256" key="1">
    <source>
        <dbReference type="SAM" id="SignalP"/>
    </source>
</evidence>
<dbReference type="PANTHER" id="PTHR41339:SF1">
    <property type="entry name" value="SECRETED PROTEIN"/>
    <property type="match status" value="1"/>
</dbReference>
<gene>
    <name evidence="2" type="ORF">Lupro_08000</name>
</gene>
<dbReference type="PATRIC" id="fig|1622118.3.peg.1654"/>
<name>A0A0X8G8V2_9FLAO</name>
<dbReference type="AlphaFoldDB" id="A0A0X8G8V2"/>
<protein>
    <recommendedName>
        <fullName evidence="4">T9SS C-terminal target domain-containing protein</fullName>
    </recommendedName>
</protein>
<dbReference type="PANTHER" id="PTHR41339">
    <property type="entry name" value="LIPL48"/>
    <property type="match status" value="1"/>
</dbReference>
<dbReference type="Proteomes" id="UP000059672">
    <property type="component" value="Chromosome"/>
</dbReference>
<proteinExistence type="predicted"/>
<dbReference type="PROSITE" id="PS51257">
    <property type="entry name" value="PROKAR_LIPOPROTEIN"/>
    <property type="match status" value="1"/>
</dbReference>
<dbReference type="InterPro" id="IPR012334">
    <property type="entry name" value="Pectin_lyas_fold"/>
</dbReference>
<evidence type="ECO:0000313" key="3">
    <source>
        <dbReference type="Proteomes" id="UP000059672"/>
    </source>
</evidence>
<dbReference type="EMBL" id="CP013355">
    <property type="protein sequence ID" value="AMC12223.1"/>
    <property type="molecule type" value="Genomic_DNA"/>
</dbReference>
<feature type="chain" id="PRO_5007066354" description="T9SS C-terminal target domain-containing protein" evidence="1">
    <location>
        <begin position="20"/>
        <end position="411"/>
    </location>
</feature>
<dbReference type="InterPro" id="IPR011050">
    <property type="entry name" value="Pectin_lyase_fold/virulence"/>
</dbReference>
<feature type="signal peptide" evidence="1">
    <location>
        <begin position="1"/>
        <end position="19"/>
    </location>
</feature>
<keyword evidence="1" id="KW-0732">Signal</keyword>
<dbReference type="RefSeq" id="WP_068211528.1">
    <property type="nucleotide sequence ID" value="NZ_CP013355.1"/>
</dbReference>
<dbReference type="STRING" id="1622118.Lupro_08000"/>
<dbReference type="SUPFAM" id="SSF51126">
    <property type="entry name" value="Pectin lyase-like"/>
    <property type="match status" value="1"/>
</dbReference>
<evidence type="ECO:0000313" key="2">
    <source>
        <dbReference type="EMBL" id="AMC12223.1"/>
    </source>
</evidence>
<organism evidence="2 3">
    <name type="scientific">Lutibacter profundi</name>
    <dbReference type="NCBI Taxonomy" id="1622118"/>
    <lineage>
        <taxon>Bacteria</taxon>
        <taxon>Pseudomonadati</taxon>
        <taxon>Bacteroidota</taxon>
        <taxon>Flavobacteriia</taxon>
        <taxon>Flavobacteriales</taxon>
        <taxon>Flavobacteriaceae</taxon>
        <taxon>Lutibacter</taxon>
    </lineage>
</organism>
<dbReference type="KEGG" id="lut:Lupro_08000"/>
<evidence type="ECO:0008006" key="4">
    <source>
        <dbReference type="Google" id="ProtNLM"/>
    </source>
</evidence>
<sequence length="411" mass="43203">MKKLIILLFLTNLILTSCSNTDSSPIIPVVTAPTEENVAGLINQNTTWTNDKIWVLNSKVVVEDGVTLTIEKGTIIKGKEGSGSLATGLIIARGGKINAVGTPDQPIIFTSINDNIQIGEKFGTNLTVSDNSLWGGVIILGKAKGSFSGDVSEFQIEGIPASDSFGLYGGNDDADNSGNFEYIAIRHGGAEIGAGNEINGLTLGAVGSGTTIRNIEITGNLDDGVEFFGGTVSPSNILVWGSGDDGLDIDQGYSGTISNSFVIEGNTSDSGLEIDGGEGSYQAQFTLNNITIKGHQNAPGGKYCDLRSGAQGNLNNIYAYDFKTTSYVRLKQDNVAQNYVDGKITFSNWEIALPDGVAITDIFQDHSDSQVASNIANDATNWTTSVTAGSQTVGADLSVFSWTYANSQGAY</sequence>
<accession>A0A0X8G8V2</accession>
<keyword evidence="3" id="KW-1185">Reference proteome</keyword>
<dbReference type="Gene3D" id="2.160.20.10">
    <property type="entry name" value="Single-stranded right-handed beta-helix, Pectin lyase-like"/>
    <property type="match status" value="1"/>
</dbReference>
<reference evidence="3" key="1">
    <citation type="submission" date="2015-12" db="EMBL/GenBank/DDBJ databases">
        <title>Complete genome sequence of Lutibacter profundus strain LP1.</title>
        <authorList>
            <person name="Wissuwa J."/>
            <person name="Le Moine Bauer S."/>
            <person name="Stokke R."/>
            <person name="Dahle H."/>
            <person name="Steen I.H."/>
        </authorList>
    </citation>
    <scope>NUCLEOTIDE SEQUENCE [LARGE SCALE GENOMIC DNA]</scope>
    <source>
        <strain evidence="3">LP1</strain>
    </source>
</reference>
<dbReference type="OrthoDB" id="1521716at2"/>
<reference evidence="2 3" key="2">
    <citation type="journal article" date="2016" name="Int. J. Syst. Evol. Microbiol.">
        <title>Lutibacter profundi sp. nov., isolated from a deep-sea hydrothermal system on the Arctic Mid-Ocean Ridge and emended description of the genus Lutibacter.</title>
        <authorList>
            <person name="Le Moine Bauer S."/>
            <person name="Roalkvam I."/>
            <person name="Steen I.H."/>
            <person name="Dahle H."/>
        </authorList>
    </citation>
    <scope>NUCLEOTIDE SEQUENCE [LARGE SCALE GENOMIC DNA]</scope>
    <source>
        <strain evidence="2 3">LP1</strain>
    </source>
</reference>